<evidence type="ECO:0000313" key="6">
    <source>
        <dbReference type="EMBL" id="CVK87881.1"/>
    </source>
</evidence>
<evidence type="ECO:0000256" key="4">
    <source>
        <dbReference type="ARBA" id="ARBA00023163"/>
    </source>
</evidence>
<dbReference type="RefSeq" id="XP_041678958.1">
    <property type="nucleotide sequence ID" value="XM_041828057.1"/>
</dbReference>
<dbReference type="GeneID" id="65084568"/>
<dbReference type="VEuPathDB" id="FungiDB:FMAN_05301"/>
<sequence length="288" mass="32568">MSVSCAANLMKDLTTFGDMSNPTRITINSAVGSAQKVSIVQTYFNDMSWLMLEQHVTVLEKCRGQAKLKLCYFAAIHALANQVWDLQQQLTLLFSASKAKRRRMESWCMNQQRDLYQDLITIRMYCDRHVAHHEIRLLLECVMMALHAPMAHMQRFAGKEGEIEARRVAPIVSEWKQSSTARVAIRHADQVLRRARQFPPTTLQNLYAAAKYHAALVLWAYSILVMLDGEENDDSRAFCTLWHGTPGLSHPAYTGVPRTFCTLIDPALTMQLAGDTLRGNLVDALVEA</sequence>
<evidence type="ECO:0000256" key="5">
    <source>
        <dbReference type="ARBA" id="ARBA00023242"/>
    </source>
</evidence>
<gene>
    <name evidence="6" type="ORF">FMAN_05301</name>
</gene>
<name>A0A1L7SXQ8_FUSMA</name>
<dbReference type="GO" id="GO:0046872">
    <property type="term" value="F:metal ion binding"/>
    <property type="evidence" value="ECO:0007669"/>
    <property type="project" value="UniProtKB-KW"/>
</dbReference>
<accession>A0A1L7SXQ8</accession>
<organism evidence="6 7">
    <name type="scientific">Fusarium mangiferae</name>
    <name type="common">Mango malformation disease fungus</name>
    <dbReference type="NCBI Taxonomy" id="192010"/>
    <lineage>
        <taxon>Eukaryota</taxon>
        <taxon>Fungi</taxon>
        <taxon>Dikarya</taxon>
        <taxon>Ascomycota</taxon>
        <taxon>Pezizomycotina</taxon>
        <taxon>Sordariomycetes</taxon>
        <taxon>Hypocreomycetidae</taxon>
        <taxon>Hypocreales</taxon>
        <taxon>Nectriaceae</taxon>
        <taxon>Fusarium</taxon>
        <taxon>Fusarium fujikuroi species complex</taxon>
    </lineage>
</organism>
<keyword evidence="4" id="KW-0804">Transcription</keyword>
<dbReference type="PANTHER" id="PTHR47660:SF2">
    <property type="entry name" value="TRANSCRIPTION FACTOR WITH C2H2 AND ZN(2)-CYS(6) DNA BINDING DOMAIN (EUROFUNG)"/>
    <property type="match status" value="1"/>
</dbReference>
<keyword evidence="7" id="KW-1185">Reference proteome</keyword>
<protein>
    <submittedName>
        <fullName evidence="6">Uncharacterized protein</fullName>
    </submittedName>
</protein>
<keyword evidence="1" id="KW-0479">Metal-binding</keyword>
<keyword evidence="2" id="KW-0862">Zinc</keyword>
<reference evidence="7" key="1">
    <citation type="journal article" date="2016" name="Genome Biol. Evol.">
        <title>Comparative 'omics' of the Fusarium fujikuroi species complex highlights differences in genetic potential and metabolite synthesis.</title>
        <authorList>
            <person name="Niehaus E.-M."/>
            <person name="Muensterkoetter M."/>
            <person name="Proctor R.H."/>
            <person name="Brown D.W."/>
            <person name="Sharon A."/>
            <person name="Idan Y."/>
            <person name="Oren-Young L."/>
            <person name="Sieber C.M."/>
            <person name="Novak O."/>
            <person name="Pencik A."/>
            <person name="Tarkowska D."/>
            <person name="Hromadova K."/>
            <person name="Freeman S."/>
            <person name="Maymon M."/>
            <person name="Elazar M."/>
            <person name="Youssef S.A."/>
            <person name="El-Shabrawy E.S.M."/>
            <person name="Shalaby A.B.A."/>
            <person name="Houterman P."/>
            <person name="Brock N.L."/>
            <person name="Burkhardt I."/>
            <person name="Tsavkelova E.A."/>
            <person name="Dickschat J.S."/>
            <person name="Galuszka P."/>
            <person name="Gueldener U."/>
            <person name="Tudzynski B."/>
        </authorList>
    </citation>
    <scope>NUCLEOTIDE SEQUENCE [LARGE SCALE GENOMIC DNA]</scope>
    <source>
        <strain evidence="7">MRC7560</strain>
    </source>
</reference>
<keyword evidence="5" id="KW-0539">Nucleus</keyword>
<dbReference type="EMBL" id="FCQH01000002">
    <property type="protein sequence ID" value="CVK87881.1"/>
    <property type="molecule type" value="Genomic_DNA"/>
</dbReference>
<evidence type="ECO:0000256" key="3">
    <source>
        <dbReference type="ARBA" id="ARBA00023015"/>
    </source>
</evidence>
<evidence type="ECO:0000256" key="2">
    <source>
        <dbReference type="ARBA" id="ARBA00022833"/>
    </source>
</evidence>
<dbReference type="Proteomes" id="UP000184255">
    <property type="component" value="Unassembled WGS sequence"/>
</dbReference>
<dbReference type="PANTHER" id="PTHR47660">
    <property type="entry name" value="TRANSCRIPTION FACTOR WITH C2H2 AND ZN(2)-CYS(6) DNA BINDING DOMAIN (EUROFUNG)-RELATED-RELATED"/>
    <property type="match status" value="1"/>
</dbReference>
<dbReference type="AlphaFoldDB" id="A0A1L7SXQ8"/>
<evidence type="ECO:0000256" key="1">
    <source>
        <dbReference type="ARBA" id="ARBA00022723"/>
    </source>
</evidence>
<evidence type="ECO:0000313" key="7">
    <source>
        <dbReference type="Proteomes" id="UP000184255"/>
    </source>
</evidence>
<keyword evidence="3" id="KW-0805">Transcription regulation</keyword>
<comment type="caution">
    <text evidence="6">The sequence shown here is derived from an EMBL/GenBank/DDBJ whole genome shotgun (WGS) entry which is preliminary data.</text>
</comment>
<proteinExistence type="predicted"/>